<dbReference type="InterPro" id="IPR022965">
    <property type="entry name" value="Helicase_Hel308"/>
</dbReference>
<keyword evidence="6 10" id="KW-0238">DNA-binding</keyword>
<evidence type="ECO:0000256" key="1">
    <source>
        <dbReference type="ARBA" id="ARBA00022741"/>
    </source>
</evidence>
<evidence type="ECO:0000256" key="9">
    <source>
        <dbReference type="ARBA" id="ARBA00034617"/>
    </source>
</evidence>
<dbReference type="InterPro" id="IPR050474">
    <property type="entry name" value="Hel308_SKI2-like"/>
</dbReference>
<evidence type="ECO:0000256" key="3">
    <source>
        <dbReference type="ARBA" id="ARBA00022801"/>
    </source>
</evidence>
<dbReference type="KEGG" id="ipc:IPA_01425"/>
<dbReference type="Gene3D" id="1.10.150.20">
    <property type="entry name" value="5' to 3' exonuclease, C-terminal subdomain"/>
    <property type="match status" value="1"/>
</dbReference>
<dbReference type="GO" id="GO:0003677">
    <property type="term" value="F:DNA binding"/>
    <property type="evidence" value="ECO:0007669"/>
    <property type="project" value="UniProtKB-UniRule"/>
</dbReference>
<evidence type="ECO:0000256" key="6">
    <source>
        <dbReference type="ARBA" id="ARBA00023125"/>
    </source>
</evidence>
<dbReference type="SMART" id="SM00382">
    <property type="entry name" value="AAA"/>
    <property type="match status" value="1"/>
</dbReference>
<feature type="domain" description="Helicase C-terminal" evidence="12">
    <location>
        <begin position="223"/>
        <end position="407"/>
    </location>
</feature>
<evidence type="ECO:0000259" key="12">
    <source>
        <dbReference type="PROSITE" id="PS51194"/>
    </source>
</evidence>
<evidence type="ECO:0000256" key="5">
    <source>
        <dbReference type="ARBA" id="ARBA00022840"/>
    </source>
</evidence>
<evidence type="ECO:0000313" key="14">
    <source>
        <dbReference type="Proteomes" id="UP001063698"/>
    </source>
</evidence>
<dbReference type="Proteomes" id="UP001063698">
    <property type="component" value="Chromosome"/>
</dbReference>
<gene>
    <name evidence="10" type="primary">hel308</name>
    <name evidence="13" type="ORF">IPA_01425</name>
</gene>
<dbReference type="Gene3D" id="3.40.50.300">
    <property type="entry name" value="P-loop containing nucleotide triphosphate hydrolases"/>
    <property type="match status" value="2"/>
</dbReference>
<dbReference type="Gene3D" id="1.10.3380.30">
    <property type="match status" value="1"/>
</dbReference>
<dbReference type="GO" id="GO:0006281">
    <property type="term" value="P:DNA repair"/>
    <property type="evidence" value="ECO:0007669"/>
    <property type="project" value="UniProtKB-UniRule"/>
</dbReference>
<keyword evidence="5 10" id="KW-0067">ATP-binding</keyword>
<evidence type="ECO:0000313" key="13">
    <source>
        <dbReference type="EMBL" id="UXD21216.1"/>
    </source>
</evidence>
<keyword evidence="2 10" id="KW-0227">DNA damage</keyword>
<dbReference type="InterPro" id="IPR036390">
    <property type="entry name" value="WH_DNA-bd_sf"/>
</dbReference>
<dbReference type="PROSITE" id="PS51192">
    <property type="entry name" value="HELICASE_ATP_BIND_1"/>
    <property type="match status" value="1"/>
</dbReference>
<comment type="catalytic activity">
    <reaction evidence="10">
        <text>ATP + H2O = ADP + phosphate + H(+)</text>
        <dbReference type="Rhea" id="RHEA:13065"/>
        <dbReference type="ChEBI" id="CHEBI:15377"/>
        <dbReference type="ChEBI" id="CHEBI:15378"/>
        <dbReference type="ChEBI" id="CHEBI:30616"/>
        <dbReference type="ChEBI" id="CHEBI:43474"/>
        <dbReference type="ChEBI" id="CHEBI:456216"/>
        <dbReference type="EC" id="5.6.2.4"/>
    </reaction>
</comment>
<keyword evidence="14" id="KW-1185">Reference proteome</keyword>
<protein>
    <recommendedName>
        <fullName evidence="10">ATP-dependent DNA helicase Hel308</fullName>
        <ecNumber evidence="10">5.6.2.4</ecNumber>
    </recommendedName>
    <alternativeName>
        <fullName evidence="10">DNA 3'-5' helicase Hel308</fullName>
    </alternativeName>
</protein>
<dbReference type="Pfam" id="PF00270">
    <property type="entry name" value="DEAD"/>
    <property type="match status" value="1"/>
</dbReference>
<dbReference type="PANTHER" id="PTHR47961:SF10">
    <property type="entry name" value="ATP-DEPENDENT DNA HELICASE HEL308"/>
    <property type="match status" value="1"/>
</dbReference>
<comment type="similarity">
    <text evidence="10">Belongs to the helicase family. Hel308 subfamily.</text>
</comment>
<dbReference type="InterPro" id="IPR027417">
    <property type="entry name" value="P-loop_NTPase"/>
</dbReference>
<keyword evidence="4 10" id="KW-0347">Helicase</keyword>
<keyword evidence="7 10" id="KW-0234">DNA repair</keyword>
<evidence type="ECO:0000256" key="2">
    <source>
        <dbReference type="ARBA" id="ARBA00022763"/>
    </source>
</evidence>
<dbReference type="EMBL" id="CP006868">
    <property type="protein sequence ID" value="UXD21216.1"/>
    <property type="molecule type" value="Genomic_DNA"/>
</dbReference>
<feature type="domain" description="Helicase ATP-binding" evidence="11">
    <location>
        <begin position="27"/>
        <end position="188"/>
    </location>
</feature>
<dbReference type="GO" id="GO:0005524">
    <property type="term" value="F:ATP binding"/>
    <property type="evidence" value="ECO:0007669"/>
    <property type="project" value="UniProtKB-UniRule"/>
</dbReference>
<reference evidence="13" key="1">
    <citation type="submission" date="2013-11" db="EMBL/GenBank/DDBJ databases">
        <title>Comparative genomics of Ignicoccus.</title>
        <authorList>
            <person name="Podar M."/>
        </authorList>
    </citation>
    <scope>NUCLEOTIDE SEQUENCE</scope>
    <source>
        <strain evidence="13">DSM 13166</strain>
    </source>
</reference>
<evidence type="ECO:0000256" key="4">
    <source>
        <dbReference type="ARBA" id="ARBA00022806"/>
    </source>
</evidence>
<dbReference type="PANTHER" id="PTHR47961">
    <property type="entry name" value="DNA POLYMERASE THETA, PUTATIVE (AFU_ORTHOLOGUE AFUA_1G05260)-RELATED"/>
    <property type="match status" value="1"/>
</dbReference>
<dbReference type="SMART" id="SM00490">
    <property type="entry name" value="HELICc"/>
    <property type="match status" value="1"/>
</dbReference>
<comment type="catalytic activity">
    <reaction evidence="9 10">
        <text>Couples ATP hydrolysis with the unwinding of duplex DNA by translocating in the 3'-5' direction.</text>
        <dbReference type="EC" id="5.6.2.4"/>
    </reaction>
</comment>
<sequence>MIPRDVEEWLRSRGIEELYPIQRKAIERGLFEGRSLLVSAPTGSGKTLVAEMAIANALFEGKKAIYLVPLRSLAFEKVKGLREAFEGYKVEASVGDYHSPKVEDAEVLVATYERMDSLLRHSSPWLREVGVVVIDEVHYVGDEERGPVLETIVTQLKRKGFQMIALSATVGNLGEIADWLGAELVTDSWRPVPLKEGVMENREYVVWFEDSEEEIPRVTGSAPIDAALHFLKKGQVLYFATTRRNAERAAKRVAERLPVTKKGEYWAERAKIEVEGELGERLASLIRRGAGFHHAGLTNEAREVVEEAFRAGAIRFLAATPTLAAGVNLPARTVIIEDHYRFERFGRVPIKVAEYKQMAGRAGRPGLDEHGTSVLVTRDDVDEVFERYVKGKPESVISSLVSPRALRRTVLGLLASGFARNYEELKEFIEDTLYAQQVGNPRDALEEMDRAVRFLVKLGALDKEARITEFGRKISLVYVDPLGVKIVLKYLKRRKGKGSALGYLHLISLTPDMPKRSLRSNEFKRLYEVYQELEVDLIAMNIEEFEDEELFLSALKTALILKDWADEVPEDEIAKKYSVYPGDVRVFADTAAWLVHAYSELASFKGMKIHAESLAKLELRMKYGVREELVELVSIPYIGRSRARKLWESGIRSKDDLIQAGERRLASILGPKVAKRVLMEIQGKKEVTLRSFFG</sequence>
<evidence type="ECO:0000256" key="7">
    <source>
        <dbReference type="ARBA" id="ARBA00023204"/>
    </source>
</evidence>
<proteinExistence type="inferred from homology"/>
<dbReference type="HAMAP" id="MF_00442">
    <property type="entry name" value="Helicase_Hel308"/>
    <property type="match status" value="1"/>
</dbReference>
<evidence type="ECO:0000256" key="10">
    <source>
        <dbReference type="HAMAP-Rule" id="MF_00442"/>
    </source>
</evidence>
<feature type="binding site" evidence="10">
    <location>
        <position position="22"/>
    </location>
    <ligand>
        <name>ATP</name>
        <dbReference type="ChEBI" id="CHEBI:30616"/>
    </ligand>
</feature>
<dbReference type="PROSITE" id="PS51194">
    <property type="entry name" value="HELICASE_CTER"/>
    <property type="match status" value="1"/>
</dbReference>
<comment type="function">
    <text evidence="10">DNA-dependent ATPase and 3'-5' DNA helicase that may be involved in repair of stalled replication forks.</text>
</comment>
<dbReference type="SMART" id="SM00487">
    <property type="entry name" value="DEXDc"/>
    <property type="match status" value="1"/>
</dbReference>
<dbReference type="SUPFAM" id="SSF158702">
    <property type="entry name" value="Sec63 N-terminal domain-like"/>
    <property type="match status" value="1"/>
</dbReference>
<dbReference type="CDD" id="cd18795">
    <property type="entry name" value="SF2_C_Ski2"/>
    <property type="match status" value="1"/>
</dbReference>
<dbReference type="InterPro" id="IPR048772">
    <property type="entry name" value="Hel308-like_dom4"/>
</dbReference>
<dbReference type="SUPFAM" id="SSF46785">
    <property type="entry name" value="Winged helix' DNA-binding domain"/>
    <property type="match status" value="1"/>
</dbReference>
<dbReference type="AlphaFoldDB" id="A0A977K933"/>
<dbReference type="GO" id="GO:0016818">
    <property type="term" value="F:hydrolase activity, acting on acid anhydrides, in phosphorus-containing anhydrides"/>
    <property type="evidence" value="ECO:0007669"/>
    <property type="project" value="UniProtKB-UniRule"/>
</dbReference>
<evidence type="ECO:0000259" key="11">
    <source>
        <dbReference type="PROSITE" id="PS51192"/>
    </source>
</evidence>
<accession>A0A977K933</accession>
<dbReference type="Pfam" id="PF14520">
    <property type="entry name" value="HHH_5"/>
    <property type="match status" value="1"/>
</dbReference>
<dbReference type="Pfam" id="PF00271">
    <property type="entry name" value="Helicase_C"/>
    <property type="match status" value="1"/>
</dbReference>
<dbReference type="InterPro" id="IPR011545">
    <property type="entry name" value="DEAD/DEAH_box_helicase_dom"/>
</dbReference>
<keyword evidence="8 10" id="KW-0413">Isomerase</keyword>
<dbReference type="Pfam" id="PF04408">
    <property type="entry name" value="WHD_HA2"/>
    <property type="match status" value="1"/>
</dbReference>
<dbReference type="EC" id="5.6.2.4" evidence="10"/>
<keyword evidence="3 10" id="KW-0378">Hydrolase</keyword>
<dbReference type="InterPro" id="IPR048333">
    <property type="entry name" value="HA2_WH"/>
</dbReference>
<evidence type="ECO:0000256" key="8">
    <source>
        <dbReference type="ARBA" id="ARBA00023235"/>
    </source>
</evidence>
<name>A0A977K933_9CREN</name>
<comment type="subunit">
    <text evidence="10">Monomer.</text>
</comment>
<dbReference type="SUPFAM" id="SSF52540">
    <property type="entry name" value="P-loop containing nucleoside triphosphate hydrolases"/>
    <property type="match status" value="1"/>
</dbReference>
<dbReference type="InterPro" id="IPR003593">
    <property type="entry name" value="AAA+_ATPase"/>
</dbReference>
<keyword evidence="1 10" id="KW-0547">Nucleotide-binding</keyword>
<dbReference type="InterPro" id="IPR001650">
    <property type="entry name" value="Helicase_C-like"/>
</dbReference>
<organism evidence="13 14">
    <name type="scientific">Ignicoccus pacificus DSM 13166</name>
    <dbReference type="NCBI Taxonomy" id="940294"/>
    <lineage>
        <taxon>Archaea</taxon>
        <taxon>Thermoproteota</taxon>
        <taxon>Thermoprotei</taxon>
        <taxon>Desulfurococcales</taxon>
        <taxon>Desulfurococcaceae</taxon>
        <taxon>Ignicoccus</taxon>
    </lineage>
</organism>
<dbReference type="GO" id="GO:0043138">
    <property type="term" value="F:3'-5' DNA helicase activity"/>
    <property type="evidence" value="ECO:0007669"/>
    <property type="project" value="UniProtKB-UniRule"/>
</dbReference>
<dbReference type="InterPro" id="IPR014001">
    <property type="entry name" value="Helicase_ATP-bd"/>
</dbReference>
<dbReference type="Pfam" id="PF21280">
    <property type="entry name" value="Helicase_dom4_arc"/>
    <property type="match status" value="1"/>
</dbReference>